<dbReference type="CDD" id="cd07341">
    <property type="entry name" value="M56_BlaR1_MecR1_like"/>
    <property type="match status" value="1"/>
</dbReference>
<protein>
    <submittedName>
        <fullName evidence="12">M56 family metallopeptidase</fullName>
    </submittedName>
</protein>
<evidence type="ECO:0000256" key="5">
    <source>
        <dbReference type="ARBA" id="ARBA00022519"/>
    </source>
</evidence>
<dbReference type="PANTHER" id="PTHR33446">
    <property type="entry name" value="PROTEIN TONB-RELATED"/>
    <property type="match status" value="1"/>
</dbReference>
<accession>A0ABZ2Z907</accession>
<sequence>MSMILLYLAKAALCSGLLFAYYCLALRNQRQHRWNRAYLLGLTAVSLLLPLISIPLPGSSAGSAAILQYTASAFNVNGNAGGPTTGSWHWTYFAYAAVAVALLARFGYAVWQLRSLIRGGRRQEGQHYQLILHPAVSSPFSFFRFIFWNPAAEQHSAESRHILQHEQTHVRKGHSWDTLFMELVTALCWANPIFHFVKRELQVVHEFEADEVPAGNGQTKAYAENLLRQVLCAPSANLLIHHFSQPPVKRRIMMLTRKNNTRYAAVRKLMALPLAAGLIFAVSCTQNKEDVVAAKPEEKEQTPFDHPLPKPSNEIFTVVENPPVFPGGDDALNKYLSSQIKYPNEAADKGVEGTIFVKFIIREDGSITDVTTVGAKKGAGLEEESIRVVKGMPKWKPGVQNGRKVDVEFNLPIRYTLVDDDKSTSFWPGQSPFMPGQKTKC</sequence>
<dbReference type="RefSeq" id="WP_341843321.1">
    <property type="nucleotide sequence ID" value="NZ_CP149792.1"/>
</dbReference>
<keyword evidence="6 10" id="KW-0812">Transmembrane</keyword>
<dbReference type="PROSITE" id="PS52015">
    <property type="entry name" value="TONB_CTD"/>
    <property type="match status" value="1"/>
</dbReference>
<feature type="transmembrane region" description="Helical" evidence="10">
    <location>
        <begin position="92"/>
        <end position="111"/>
    </location>
</feature>
<evidence type="ECO:0000313" key="12">
    <source>
        <dbReference type="EMBL" id="WZN48735.1"/>
    </source>
</evidence>
<keyword evidence="8 10" id="KW-1133">Transmembrane helix</keyword>
<name>A0ABZ2Z907_9BACT</name>
<dbReference type="InterPro" id="IPR037682">
    <property type="entry name" value="TonB_C"/>
</dbReference>
<evidence type="ECO:0000313" key="13">
    <source>
        <dbReference type="Proteomes" id="UP001449657"/>
    </source>
</evidence>
<evidence type="ECO:0000256" key="10">
    <source>
        <dbReference type="SAM" id="Phobius"/>
    </source>
</evidence>
<proteinExistence type="inferred from homology"/>
<evidence type="ECO:0000259" key="11">
    <source>
        <dbReference type="PROSITE" id="PS52015"/>
    </source>
</evidence>
<evidence type="ECO:0000256" key="3">
    <source>
        <dbReference type="ARBA" id="ARBA00022448"/>
    </source>
</evidence>
<keyword evidence="13" id="KW-1185">Reference proteome</keyword>
<feature type="transmembrane region" description="Helical" evidence="10">
    <location>
        <begin position="263"/>
        <end position="282"/>
    </location>
</feature>
<gene>
    <name evidence="12" type="ORF">WJU22_11185</name>
</gene>
<evidence type="ECO:0000256" key="6">
    <source>
        <dbReference type="ARBA" id="ARBA00022692"/>
    </source>
</evidence>
<keyword evidence="5" id="KW-0997">Cell inner membrane</keyword>
<dbReference type="EMBL" id="CP150096">
    <property type="protein sequence ID" value="WZN48735.1"/>
    <property type="molecule type" value="Genomic_DNA"/>
</dbReference>
<dbReference type="SUPFAM" id="SSF74653">
    <property type="entry name" value="TolA/TonB C-terminal domain"/>
    <property type="match status" value="1"/>
</dbReference>
<feature type="domain" description="TonB C-terminal" evidence="11">
    <location>
        <begin position="327"/>
        <end position="424"/>
    </location>
</feature>
<comment type="subcellular location">
    <subcellularLocation>
        <location evidence="1">Cell inner membrane</location>
        <topology evidence="1">Single-pass membrane protein</topology>
        <orientation evidence="1">Periplasmic side</orientation>
    </subcellularLocation>
</comment>
<keyword evidence="9 10" id="KW-0472">Membrane</keyword>
<keyword evidence="7" id="KW-0653">Protein transport</keyword>
<dbReference type="Pfam" id="PF03544">
    <property type="entry name" value="TonB_C"/>
    <property type="match status" value="1"/>
</dbReference>
<dbReference type="NCBIfam" id="TIGR01352">
    <property type="entry name" value="tonB_Cterm"/>
    <property type="match status" value="1"/>
</dbReference>
<dbReference type="Pfam" id="PF05569">
    <property type="entry name" value="Peptidase_M56"/>
    <property type="match status" value="1"/>
</dbReference>
<reference evidence="12 13" key="1">
    <citation type="submission" date="2024-03" db="EMBL/GenBank/DDBJ databases">
        <title>Chitinophaga caseinilytica sp. nov., a casein hydrolysing bacterium isolated from forest soil.</title>
        <authorList>
            <person name="Lee D.S."/>
            <person name="Han D.M."/>
            <person name="Baek J.H."/>
            <person name="Choi D.G."/>
            <person name="Jeon J.H."/>
            <person name="Jeon C.O."/>
        </authorList>
    </citation>
    <scope>NUCLEOTIDE SEQUENCE [LARGE SCALE GENOMIC DNA]</scope>
    <source>
        <strain evidence="12 13">KACC 19118</strain>
    </source>
</reference>
<evidence type="ECO:0000256" key="4">
    <source>
        <dbReference type="ARBA" id="ARBA00022475"/>
    </source>
</evidence>
<comment type="similarity">
    <text evidence="2">Belongs to the TonB family.</text>
</comment>
<evidence type="ECO:0000256" key="8">
    <source>
        <dbReference type="ARBA" id="ARBA00022989"/>
    </source>
</evidence>
<dbReference type="Gene3D" id="3.30.1150.10">
    <property type="match status" value="1"/>
</dbReference>
<organism evidence="12 13">
    <name type="scientific">Chitinophaga caseinilytica</name>
    <dbReference type="NCBI Taxonomy" id="2267521"/>
    <lineage>
        <taxon>Bacteria</taxon>
        <taxon>Pseudomonadati</taxon>
        <taxon>Bacteroidota</taxon>
        <taxon>Chitinophagia</taxon>
        <taxon>Chitinophagales</taxon>
        <taxon>Chitinophagaceae</taxon>
        <taxon>Chitinophaga</taxon>
    </lineage>
</organism>
<keyword evidence="3" id="KW-0813">Transport</keyword>
<evidence type="ECO:0000256" key="1">
    <source>
        <dbReference type="ARBA" id="ARBA00004383"/>
    </source>
</evidence>
<dbReference type="PANTHER" id="PTHR33446:SF2">
    <property type="entry name" value="PROTEIN TONB"/>
    <property type="match status" value="1"/>
</dbReference>
<feature type="transmembrane region" description="Helical" evidence="10">
    <location>
        <begin position="6"/>
        <end position="25"/>
    </location>
</feature>
<dbReference type="Proteomes" id="UP001449657">
    <property type="component" value="Chromosome"/>
</dbReference>
<evidence type="ECO:0000256" key="7">
    <source>
        <dbReference type="ARBA" id="ARBA00022927"/>
    </source>
</evidence>
<keyword evidence="4" id="KW-1003">Cell membrane</keyword>
<feature type="transmembrane region" description="Helical" evidence="10">
    <location>
        <begin position="37"/>
        <end position="56"/>
    </location>
</feature>
<dbReference type="InterPro" id="IPR051045">
    <property type="entry name" value="TonB-dependent_transducer"/>
</dbReference>
<evidence type="ECO:0000256" key="9">
    <source>
        <dbReference type="ARBA" id="ARBA00023136"/>
    </source>
</evidence>
<evidence type="ECO:0000256" key="2">
    <source>
        <dbReference type="ARBA" id="ARBA00006555"/>
    </source>
</evidence>
<dbReference type="InterPro" id="IPR006260">
    <property type="entry name" value="TonB/TolA_C"/>
</dbReference>
<dbReference type="InterPro" id="IPR008756">
    <property type="entry name" value="Peptidase_M56"/>
</dbReference>